<name>A0ABR7Z1L3_9PSED</name>
<accession>A0ABR7Z1L3</accession>
<evidence type="ECO:0000256" key="4">
    <source>
        <dbReference type="ARBA" id="ARBA00022964"/>
    </source>
</evidence>
<organism evidence="8 9">
    <name type="scientific">Pseudomonas typographi</name>
    <dbReference type="NCBI Taxonomy" id="2715964"/>
    <lineage>
        <taxon>Bacteria</taxon>
        <taxon>Pseudomonadati</taxon>
        <taxon>Pseudomonadota</taxon>
        <taxon>Gammaproteobacteria</taxon>
        <taxon>Pseudomonadales</taxon>
        <taxon>Pseudomonadaceae</taxon>
        <taxon>Pseudomonas</taxon>
    </lineage>
</organism>
<keyword evidence="4 8" id="KW-0223">Dioxygenase</keyword>
<evidence type="ECO:0000256" key="3">
    <source>
        <dbReference type="ARBA" id="ARBA00022723"/>
    </source>
</evidence>
<sequence length="301" mass="32532">MTLLAVAPPLDARPLTVRTGAEIHGVRLAGDLPDSTVAAIRQALLKHKVIFFRGQGHLDEAAHEAFARRLGPLQPHPARAAVQGTQATLNLDSRDTRSSTWHADLTFLNAFPALSVLRGVEIPALGGDTLWANTASAYEHLPGPFKAFVDSLWAVHSNVYDSSALIPAGSTTAAEFHAQLSKKRVIETEHPVVHVHPETGERSLLLGHFVKRLVGFNSPDSARLLAILQDHAVAHENIVRWRWQPGDVAIWDNRATLHKAVDDYNDAPRIVRRVTVSGTFATAVDGATSVTRQSADSAGVA</sequence>
<dbReference type="SUPFAM" id="SSF51197">
    <property type="entry name" value="Clavaminate synthase-like"/>
    <property type="match status" value="1"/>
</dbReference>
<comment type="similarity">
    <text evidence="2">Belongs to the TfdA dioxygenase family.</text>
</comment>
<dbReference type="InterPro" id="IPR003819">
    <property type="entry name" value="TauD/TfdA-like"/>
</dbReference>
<dbReference type="InterPro" id="IPR051323">
    <property type="entry name" value="AtsK-like"/>
</dbReference>
<evidence type="ECO:0000259" key="7">
    <source>
        <dbReference type="Pfam" id="PF02668"/>
    </source>
</evidence>
<keyword evidence="5" id="KW-0560">Oxidoreductase</keyword>
<keyword evidence="6" id="KW-0408">Iron</keyword>
<protein>
    <submittedName>
        <fullName evidence="8">TauD/TfdA family dioxygenase</fullName>
    </submittedName>
</protein>
<gene>
    <name evidence="8" type="ORF">HAQ05_11825</name>
</gene>
<dbReference type="RefSeq" id="WP_190420720.1">
    <property type="nucleotide sequence ID" value="NZ_JAAOCA010000013.1"/>
</dbReference>
<comment type="caution">
    <text evidence="8">The sequence shown here is derived from an EMBL/GenBank/DDBJ whole genome shotgun (WGS) entry which is preliminary data.</text>
</comment>
<dbReference type="PANTHER" id="PTHR30468">
    <property type="entry name" value="ALPHA-KETOGLUTARATE-DEPENDENT SULFONATE DIOXYGENASE"/>
    <property type="match status" value="1"/>
</dbReference>
<keyword evidence="3" id="KW-0479">Metal-binding</keyword>
<proteinExistence type="inferred from homology"/>
<comment type="cofactor">
    <cofactor evidence="1">
        <name>Fe(2+)</name>
        <dbReference type="ChEBI" id="CHEBI:29033"/>
    </cofactor>
</comment>
<dbReference type="Pfam" id="PF02668">
    <property type="entry name" value="TauD"/>
    <property type="match status" value="1"/>
</dbReference>
<dbReference type="EMBL" id="JAAOCA010000013">
    <property type="protein sequence ID" value="MBD1599389.1"/>
    <property type="molecule type" value="Genomic_DNA"/>
</dbReference>
<reference evidence="8 9" key="1">
    <citation type="journal article" date="2020" name="Insects">
        <title>Bacteria Belonging to Pseudomonas typographi sp. nov. from the Bark Beetle Ips typographus Have Genomic Potential to Aid in the Host Ecology.</title>
        <authorList>
            <person name="Peral-Aranega E."/>
            <person name="Saati-Santamaria Z."/>
            <person name="Kolarik M."/>
            <person name="Rivas R."/>
            <person name="Garcia-Fraile P."/>
        </authorList>
    </citation>
    <scope>NUCLEOTIDE SEQUENCE [LARGE SCALE GENOMIC DNA]</scope>
    <source>
        <strain evidence="8 9">CA3A</strain>
    </source>
</reference>
<keyword evidence="9" id="KW-1185">Reference proteome</keyword>
<dbReference type="InterPro" id="IPR042098">
    <property type="entry name" value="TauD-like_sf"/>
</dbReference>
<dbReference type="GO" id="GO:0051213">
    <property type="term" value="F:dioxygenase activity"/>
    <property type="evidence" value="ECO:0007669"/>
    <property type="project" value="UniProtKB-KW"/>
</dbReference>
<evidence type="ECO:0000256" key="2">
    <source>
        <dbReference type="ARBA" id="ARBA00005896"/>
    </source>
</evidence>
<feature type="domain" description="TauD/TfdA-like" evidence="7">
    <location>
        <begin position="12"/>
        <end position="275"/>
    </location>
</feature>
<dbReference type="Gene3D" id="3.60.130.10">
    <property type="entry name" value="Clavaminate synthase-like"/>
    <property type="match status" value="1"/>
</dbReference>
<evidence type="ECO:0000313" key="8">
    <source>
        <dbReference type="EMBL" id="MBD1599389.1"/>
    </source>
</evidence>
<evidence type="ECO:0000256" key="1">
    <source>
        <dbReference type="ARBA" id="ARBA00001954"/>
    </source>
</evidence>
<dbReference type="PANTHER" id="PTHR30468:SF5">
    <property type="entry name" value="ALPHA-KETOGLUTARATE-DEPENDENT SULFATE ESTER DIOXYGENASE"/>
    <property type="match status" value="1"/>
</dbReference>
<dbReference type="Proteomes" id="UP000805841">
    <property type="component" value="Unassembled WGS sequence"/>
</dbReference>
<evidence type="ECO:0000313" key="9">
    <source>
        <dbReference type="Proteomes" id="UP000805841"/>
    </source>
</evidence>
<evidence type="ECO:0000256" key="5">
    <source>
        <dbReference type="ARBA" id="ARBA00023002"/>
    </source>
</evidence>
<evidence type="ECO:0000256" key="6">
    <source>
        <dbReference type="ARBA" id="ARBA00023004"/>
    </source>
</evidence>